<dbReference type="AlphaFoldDB" id="A0A9N9I9G2"/>
<evidence type="ECO:0000313" key="1">
    <source>
        <dbReference type="EMBL" id="CAG8726249.1"/>
    </source>
</evidence>
<name>A0A9N9I9G2_9GLOM</name>
<accession>A0A9N9I9G2</accession>
<organism evidence="1 2">
    <name type="scientific">Funneliformis caledonium</name>
    <dbReference type="NCBI Taxonomy" id="1117310"/>
    <lineage>
        <taxon>Eukaryota</taxon>
        <taxon>Fungi</taxon>
        <taxon>Fungi incertae sedis</taxon>
        <taxon>Mucoromycota</taxon>
        <taxon>Glomeromycotina</taxon>
        <taxon>Glomeromycetes</taxon>
        <taxon>Glomerales</taxon>
        <taxon>Glomeraceae</taxon>
        <taxon>Funneliformis</taxon>
    </lineage>
</organism>
<evidence type="ECO:0000313" key="2">
    <source>
        <dbReference type="Proteomes" id="UP000789570"/>
    </source>
</evidence>
<gene>
    <name evidence="1" type="ORF">FCALED_LOCUS14685</name>
</gene>
<keyword evidence="2" id="KW-1185">Reference proteome</keyword>
<reference evidence="1" key="1">
    <citation type="submission" date="2021-06" db="EMBL/GenBank/DDBJ databases">
        <authorList>
            <person name="Kallberg Y."/>
            <person name="Tangrot J."/>
            <person name="Rosling A."/>
        </authorList>
    </citation>
    <scope>NUCLEOTIDE SEQUENCE</scope>
    <source>
        <strain evidence="1">UK204</strain>
    </source>
</reference>
<dbReference type="Proteomes" id="UP000789570">
    <property type="component" value="Unassembled WGS sequence"/>
</dbReference>
<sequence length="70" mass="8253">MTGLSQHFISYFGCPNLQEAFSKTRWRVVTLSGQLIDKSGHYEWRREKDELPKLEFELSKLEMETSSRVT</sequence>
<proteinExistence type="predicted"/>
<feature type="non-terminal residue" evidence="1">
    <location>
        <position position="70"/>
    </location>
</feature>
<comment type="caution">
    <text evidence="1">The sequence shown here is derived from an EMBL/GenBank/DDBJ whole genome shotgun (WGS) entry which is preliminary data.</text>
</comment>
<dbReference type="EMBL" id="CAJVPQ010011234">
    <property type="protein sequence ID" value="CAG8726249.1"/>
    <property type="molecule type" value="Genomic_DNA"/>
</dbReference>
<protein>
    <submittedName>
        <fullName evidence="1">11442_t:CDS:1</fullName>
    </submittedName>
</protein>